<gene>
    <name evidence="1" type="ORF">ANE_LOCUS15773</name>
</gene>
<organism evidence="1 2">
    <name type="scientific">Arabis nemorensis</name>
    <dbReference type="NCBI Taxonomy" id="586526"/>
    <lineage>
        <taxon>Eukaryota</taxon>
        <taxon>Viridiplantae</taxon>
        <taxon>Streptophyta</taxon>
        <taxon>Embryophyta</taxon>
        <taxon>Tracheophyta</taxon>
        <taxon>Spermatophyta</taxon>
        <taxon>Magnoliopsida</taxon>
        <taxon>eudicotyledons</taxon>
        <taxon>Gunneridae</taxon>
        <taxon>Pentapetalae</taxon>
        <taxon>rosids</taxon>
        <taxon>malvids</taxon>
        <taxon>Brassicales</taxon>
        <taxon>Brassicaceae</taxon>
        <taxon>Arabideae</taxon>
        <taxon>Arabis</taxon>
    </lineage>
</organism>
<comment type="caution">
    <text evidence="1">The sequence shown here is derived from an EMBL/GenBank/DDBJ whole genome shotgun (WGS) entry which is preliminary data.</text>
</comment>
<name>A0A565BVB2_9BRAS</name>
<reference evidence="1" key="1">
    <citation type="submission" date="2019-07" db="EMBL/GenBank/DDBJ databases">
        <authorList>
            <person name="Dittberner H."/>
        </authorList>
    </citation>
    <scope>NUCLEOTIDE SEQUENCE [LARGE SCALE GENOMIC DNA]</scope>
</reference>
<accession>A0A565BVB2</accession>
<sequence>MAIRRSLSLRFLFTARFYQPSYISITCTHNTMKRSRITPLFFIRDPLAARFSLSILEEALHIFLLLVSLSFGTPMDPVMENVASQVLSNSSIHSDLVQHLIETVHSFTGLEM</sequence>
<proteinExistence type="predicted"/>
<evidence type="ECO:0000313" key="1">
    <source>
        <dbReference type="EMBL" id="VVB05329.1"/>
    </source>
</evidence>
<keyword evidence="2" id="KW-1185">Reference proteome</keyword>
<dbReference type="AlphaFoldDB" id="A0A565BVB2"/>
<evidence type="ECO:0000313" key="2">
    <source>
        <dbReference type="Proteomes" id="UP000489600"/>
    </source>
</evidence>
<protein>
    <submittedName>
        <fullName evidence="1">Uncharacterized protein</fullName>
    </submittedName>
</protein>
<dbReference type="Proteomes" id="UP000489600">
    <property type="component" value="Unassembled WGS sequence"/>
</dbReference>
<dbReference type="EMBL" id="CABITT030000005">
    <property type="protein sequence ID" value="VVB05329.1"/>
    <property type="molecule type" value="Genomic_DNA"/>
</dbReference>